<gene>
    <name evidence="1" type="ORF">BO95DRAFT_352422</name>
</gene>
<accession>A0ACD1GLZ5</accession>
<evidence type="ECO:0000313" key="2">
    <source>
        <dbReference type="Proteomes" id="UP000249057"/>
    </source>
</evidence>
<reference evidence="1" key="1">
    <citation type="submission" date="2018-02" db="EMBL/GenBank/DDBJ databases">
        <title>The genomes of Aspergillus section Nigri reveals drivers in fungal speciation.</title>
        <authorList>
            <consortium name="DOE Joint Genome Institute"/>
            <person name="Vesth T.C."/>
            <person name="Nybo J."/>
            <person name="Theobald S."/>
            <person name="Brandl J."/>
            <person name="Frisvad J.C."/>
            <person name="Nielsen K.F."/>
            <person name="Lyhne E.K."/>
            <person name="Kogle M.E."/>
            <person name="Kuo A."/>
            <person name="Riley R."/>
            <person name="Clum A."/>
            <person name="Nolan M."/>
            <person name="Lipzen A."/>
            <person name="Salamov A."/>
            <person name="Henrissat B."/>
            <person name="Wiebenga A."/>
            <person name="De vries R.P."/>
            <person name="Grigoriev I.V."/>
            <person name="Mortensen U.H."/>
            <person name="Andersen M.R."/>
            <person name="Baker S.E."/>
        </authorList>
    </citation>
    <scope>NUCLEOTIDE SEQUENCE</scope>
    <source>
        <strain evidence="1">CBS 621.78</strain>
    </source>
</reference>
<dbReference type="EMBL" id="KZ825314">
    <property type="protein sequence ID" value="RAH50355.1"/>
    <property type="molecule type" value="Genomic_DNA"/>
</dbReference>
<protein>
    <submittedName>
        <fullName evidence="1">Cytochrome P450</fullName>
    </submittedName>
</protein>
<keyword evidence="2" id="KW-1185">Reference proteome</keyword>
<organism evidence="1 2">
    <name type="scientific">Aspergillus brunneoviolaceus CBS 621.78</name>
    <dbReference type="NCBI Taxonomy" id="1450534"/>
    <lineage>
        <taxon>Eukaryota</taxon>
        <taxon>Fungi</taxon>
        <taxon>Dikarya</taxon>
        <taxon>Ascomycota</taxon>
        <taxon>Pezizomycotina</taxon>
        <taxon>Eurotiomycetes</taxon>
        <taxon>Eurotiomycetidae</taxon>
        <taxon>Eurotiales</taxon>
        <taxon>Aspergillaceae</taxon>
        <taxon>Aspergillus</taxon>
        <taxon>Aspergillus subgen. Circumdati</taxon>
    </lineage>
</organism>
<evidence type="ECO:0000313" key="1">
    <source>
        <dbReference type="EMBL" id="RAH50355.1"/>
    </source>
</evidence>
<dbReference type="Proteomes" id="UP000249057">
    <property type="component" value="Unassembled WGS sequence"/>
</dbReference>
<sequence>MSNIFLTFLFAGSIFLARWIWSSIQARRRWRQSGIPQPLGHPIFGAKSQLGPNPGRRLEELGLTQGELFHIRFGFEDFVYVNSREAVREIFDRQSAKTSSKGPWRGATPIVSGGRIAIMPYNTHWRRLRTILHQLLHPNVARSFRPSQEFEATQLVSDLLQSGGEEVVCKEQAHRMSLSVILTSTYGRRVASMDDPICHRVDKIMEDFSQATAPGAFITDLIPQLDRLPTWLQWWRARALKFHERQHSLWMGLWQELRQKVLEGSAPACFAKHFMETETQRYEIDESQAAFLAGTLIEAGSDTSASALNIAILYLAANPAVLHQAHAEVSRVVGGDTRSPSFDDIDRLPFIHACIHEVARIRPLTRFGTAHYTTAEVQYKQARIPAGCFVVINQPAIHHDPASFPEPHEFQPARYLKSSSWAPSSSYPSAPDKAKDKSHLNFGAGRRICPGLHVAENSLFIVLAKLVWLFDILPARDEASRHPLPVDVSDDGFEDGANTVPKPFRVRFVPRSAARAERMRQEWEEAKRVGFVIRDVKVDLDGVVVG</sequence>
<proteinExistence type="predicted"/>
<name>A0ACD1GLZ5_9EURO</name>